<dbReference type="PANTHER" id="PTHR33408:SF2">
    <property type="entry name" value="TRANSPOSASE DDE DOMAIN-CONTAINING PROTEIN"/>
    <property type="match status" value="1"/>
</dbReference>
<sequence>MSLHPVPAPEIPETTARVARAAFPKGCLAMRVRDELGVLFQDADFAAAFPTRGGPGLAPGMLAVVSVMQFAERLTDRQAADAVRGRIDWKYLMGLELGDEGFPFSVLSGFRTRLVEHSHEQVILDRLLARLPELGFLRTGGRVRTDATHVLALVRDLNRLEFCTETLRCTLEALAVAAPHWLCAVGVADASRQERYGQRADSYRLPKGEPERGTFAVQVGTDGYALLETVYRPDAPQWLRELPAVQVLRQAWIQQYHRGEGEQGQEVRWREGKDLPPGRDRLVSPHDVDARCSVKRGMIWDGYKVHYSETCDDDLPHLVVNVATTHAAVDDSRLVGTVHDNLERREVKPGEHLVDGGYTSAAIILTARAQGIDLVGPLPPASDRQTRAGEGFALTDFQIHWDEQYAVCPKGAKSRYWGSTRMDGHPRTVDIFPEWDCRNCKVRTSCTSGFTRRLTLHPRDEHEFLQHQRAEQGTDAWKQRFHKQAGVEGTISQAVRGIGIRRSRYRGRAKTTLAHIFSAAAINLHRIDAHLTGHPAGTTRRTHFADLDLDTPPRRKPRRHRP</sequence>
<evidence type="ECO:0000259" key="3">
    <source>
        <dbReference type="Pfam" id="PF13751"/>
    </source>
</evidence>
<dbReference type="InterPro" id="IPR047629">
    <property type="entry name" value="IS1182_transpos"/>
</dbReference>
<accession>A0ABW8M286</accession>
<feature type="region of interest" description="Disordered" evidence="1">
    <location>
        <begin position="533"/>
        <end position="562"/>
    </location>
</feature>
<evidence type="ECO:0000313" key="5">
    <source>
        <dbReference type="Proteomes" id="UP001620295"/>
    </source>
</evidence>
<dbReference type="Pfam" id="PF13751">
    <property type="entry name" value="DDE_Tnp_1_6"/>
    <property type="match status" value="1"/>
</dbReference>
<feature type="domain" description="Transposase InsH N-terminal" evidence="2">
    <location>
        <begin position="42"/>
        <end position="113"/>
    </location>
</feature>
<feature type="domain" description="Transposase DDE" evidence="3">
    <location>
        <begin position="407"/>
        <end position="527"/>
    </location>
</feature>
<dbReference type="RefSeq" id="WP_404748674.1">
    <property type="nucleotide sequence ID" value="NZ_JBJDQH010000024.1"/>
</dbReference>
<evidence type="ECO:0000259" key="2">
    <source>
        <dbReference type="Pfam" id="PF05598"/>
    </source>
</evidence>
<dbReference type="Pfam" id="PF05598">
    <property type="entry name" value="DUF772"/>
    <property type="match status" value="1"/>
</dbReference>
<dbReference type="InterPro" id="IPR008490">
    <property type="entry name" value="Transposase_InsH_N"/>
</dbReference>
<dbReference type="InterPro" id="IPR025668">
    <property type="entry name" value="Tnp_DDE_dom"/>
</dbReference>
<proteinExistence type="predicted"/>
<protein>
    <submittedName>
        <fullName evidence="4">IS1182 family transposase</fullName>
    </submittedName>
</protein>
<dbReference type="PANTHER" id="PTHR33408">
    <property type="entry name" value="TRANSPOSASE"/>
    <property type="match status" value="1"/>
</dbReference>
<evidence type="ECO:0000256" key="1">
    <source>
        <dbReference type="SAM" id="MobiDB-lite"/>
    </source>
</evidence>
<dbReference type="NCBIfam" id="NF033551">
    <property type="entry name" value="transpos_IS1182"/>
    <property type="match status" value="1"/>
</dbReference>
<reference evidence="4 5" key="1">
    <citation type="submission" date="2024-11" db="EMBL/GenBank/DDBJ databases">
        <title>The Natural Products Discovery Center: Release of the First 8490 Sequenced Strains for Exploring Actinobacteria Biosynthetic Diversity.</title>
        <authorList>
            <person name="Kalkreuter E."/>
            <person name="Kautsar S.A."/>
            <person name="Yang D."/>
            <person name="Bader C.D."/>
            <person name="Teijaro C.N."/>
            <person name="Fluegel L."/>
            <person name="Davis C.M."/>
            <person name="Simpson J.R."/>
            <person name="Lauterbach L."/>
            <person name="Steele A.D."/>
            <person name="Gui C."/>
            <person name="Meng S."/>
            <person name="Li G."/>
            <person name="Viehrig K."/>
            <person name="Ye F."/>
            <person name="Su P."/>
            <person name="Kiefer A.F."/>
            <person name="Nichols A."/>
            <person name="Cepeda A.J."/>
            <person name="Yan W."/>
            <person name="Fan B."/>
            <person name="Jiang Y."/>
            <person name="Adhikari A."/>
            <person name="Zheng C.-J."/>
            <person name="Schuster L."/>
            <person name="Cowan T.M."/>
            <person name="Smanski M.J."/>
            <person name="Chevrette M.G."/>
            <person name="De Carvalho L.P.S."/>
            <person name="Shen B."/>
        </authorList>
    </citation>
    <scope>NUCLEOTIDE SEQUENCE [LARGE SCALE GENOMIC DNA]</scope>
    <source>
        <strain evidence="4 5">NPDC020863</strain>
    </source>
</reference>
<dbReference type="Proteomes" id="UP001620295">
    <property type="component" value="Unassembled WGS sequence"/>
</dbReference>
<organism evidence="4 5">
    <name type="scientific">Streptomyces milbemycinicus</name>
    <dbReference type="NCBI Taxonomy" id="476552"/>
    <lineage>
        <taxon>Bacteria</taxon>
        <taxon>Bacillati</taxon>
        <taxon>Actinomycetota</taxon>
        <taxon>Actinomycetes</taxon>
        <taxon>Kitasatosporales</taxon>
        <taxon>Streptomycetaceae</taxon>
        <taxon>Streptomyces</taxon>
    </lineage>
</organism>
<dbReference type="EMBL" id="JBJDQH010000024">
    <property type="protein sequence ID" value="MFK4272236.1"/>
    <property type="molecule type" value="Genomic_DNA"/>
</dbReference>
<keyword evidence="5" id="KW-1185">Reference proteome</keyword>
<gene>
    <name evidence="4" type="ORF">ACI2L5_46245</name>
</gene>
<evidence type="ECO:0000313" key="4">
    <source>
        <dbReference type="EMBL" id="MFK4272236.1"/>
    </source>
</evidence>
<name>A0ABW8M286_9ACTN</name>
<comment type="caution">
    <text evidence="4">The sequence shown here is derived from an EMBL/GenBank/DDBJ whole genome shotgun (WGS) entry which is preliminary data.</text>
</comment>